<dbReference type="AlphaFoldDB" id="A0A8H6XB00"/>
<dbReference type="Proteomes" id="UP000623467">
    <property type="component" value="Unassembled WGS sequence"/>
</dbReference>
<sequence length="225" mass="25245">MDSQSESEAEFIVVSTSDYAEALPSSVVVSPQVQGYSETTGMQTVDRRVNNYNYYISGGVGGTGGDARDNGTGGESLSPFRTIRLGDLNLVTVAMYQGDGVEEEWRQALAKYQSVRHPNILQLYGLVNTEKLCAMVFHEELVPYDQFLRRFEHSSILTTYIMGYCRTEWDKAEEYHNSNFPGADGGPWLHYELQLWIRPATGQLCVDLSLGHEQEHNAPHILVEI</sequence>
<keyword evidence="1" id="KW-0418">Kinase</keyword>
<gene>
    <name evidence="1" type="ORF">MSAN_02271100</name>
</gene>
<accession>A0A8H6XB00</accession>
<keyword evidence="1" id="KW-0808">Transferase</keyword>
<evidence type="ECO:0000313" key="2">
    <source>
        <dbReference type="Proteomes" id="UP000623467"/>
    </source>
</evidence>
<comment type="caution">
    <text evidence="1">The sequence shown here is derived from an EMBL/GenBank/DDBJ whole genome shotgun (WGS) entry which is preliminary data.</text>
</comment>
<dbReference type="OrthoDB" id="3021386at2759"/>
<dbReference type="GO" id="GO:0016301">
    <property type="term" value="F:kinase activity"/>
    <property type="evidence" value="ECO:0007669"/>
    <property type="project" value="UniProtKB-KW"/>
</dbReference>
<evidence type="ECO:0000313" key="1">
    <source>
        <dbReference type="EMBL" id="KAF7337189.1"/>
    </source>
</evidence>
<keyword evidence="2" id="KW-1185">Reference proteome</keyword>
<name>A0A8H6XB00_9AGAR</name>
<organism evidence="1 2">
    <name type="scientific">Mycena sanguinolenta</name>
    <dbReference type="NCBI Taxonomy" id="230812"/>
    <lineage>
        <taxon>Eukaryota</taxon>
        <taxon>Fungi</taxon>
        <taxon>Dikarya</taxon>
        <taxon>Basidiomycota</taxon>
        <taxon>Agaricomycotina</taxon>
        <taxon>Agaricomycetes</taxon>
        <taxon>Agaricomycetidae</taxon>
        <taxon>Agaricales</taxon>
        <taxon>Marasmiineae</taxon>
        <taxon>Mycenaceae</taxon>
        <taxon>Mycena</taxon>
    </lineage>
</organism>
<dbReference type="EMBL" id="JACAZH010000035">
    <property type="protein sequence ID" value="KAF7337189.1"/>
    <property type="molecule type" value="Genomic_DNA"/>
</dbReference>
<protein>
    <submittedName>
        <fullName evidence="1">Kinase-like protein</fullName>
    </submittedName>
</protein>
<reference evidence="1" key="1">
    <citation type="submission" date="2020-05" db="EMBL/GenBank/DDBJ databases">
        <title>Mycena genomes resolve the evolution of fungal bioluminescence.</title>
        <authorList>
            <person name="Tsai I.J."/>
        </authorList>
    </citation>
    <scope>NUCLEOTIDE SEQUENCE</scope>
    <source>
        <strain evidence="1">160909Yilan</strain>
    </source>
</reference>
<proteinExistence type="predicted"/>